<gene>
    <name evidence="3" type="ORF">G0U57_017765</name>
</gene>
<reference evidence="3 4" key="1">
    <citation type="journal article" date="2020" name="G3 (Bethesda)">
        <title>Draft Genome of the Common Snapping Turtle, Chelydra serpentina, a Model for Phenotypic Plasticity in Reptiles.</title>
        <authorList>
            <person name="Das D."/>
            <person name="Singh S.K."/>
            <person name="Bierstedt J."/>
            <person name="Erickson A."/>
            <person name="Galli G.L.J."/>
            <person name="Crossley D.A. 2nd"/>
            <person name="Rhen T."/>
        </authorList>
    </citation>
    <scope>NUCLEOTIDE SEQUENCE [LARGE SCALE GENOMIC DNA]</scope>
    <source>
        <strain evidence="3">KW</strain>
    </source>
</reference>
<evidence type="ECO:0000259" key="2">
    <source>
        <dbReference type="PROSITE" id="PS51484"/>
    </source>
</evidence>
<evidence type="ECO:0000313" key="4">
    <source>
        <dbReference type="Proteomes" id="UP000765507"/>
    </source>
</evidence>
<dbReference type="PANTHER" id="PTHR46769:SF1">
    <property type="entry name" value="FIBROCYSTIN"/>
    <property type="match status" value="1"/>
</dbReference>
<dbReference type="InterPro" id="IPR052387">
    <property type="entry name" value="Fibrocystin"/>
</dbReference>
<evidence type="ECO:0000256" key="1">
    <source>
        <dbReference type="ARBA" id="ARBA00022729"/>
    </source>
</evidence>
<protein>
    <submittedName>
        <fullName evidence="3">Polycystic kidney and hepatic disease 1 (Autosomal recessive)</fullName>
    </submittedName>
</protein>
<accession>A0A8T1T042</accession>
<dbReference type="Proteomes" id="UP000765507">
    <property type="component" value="Unassembled WGS sequence"/>
</dbReference>
<dbReference type="OrthoDB" id="9364693at2759"/>
<dbReference type="PANTHER" id="PTHR46769">
    <property type="entry name" value="POLYCYSTIC KIDNEY AND HEPATIC DISEASE 1 (AUTOSOMAL RECESSIVE)-LIKE 1"/>
    <property type="match status" value="1"/>
</dbReference>
<organism evidence="3 4">
    <name type="scientific">Chelydra serpentina</name>
    <name type="common">Snapping turtle</name>
    <name type="synonym">Testudo serpentina</name>
    <dbReference type="NCBI Taxonomy" id="8475"/>
    <lineage>
        <taxon>Eukaryota</taxon>
        <taxon>Metazoa</taxon>
        <taxon>Chordata</taxon>
        <taxon>Craniata</taxon>
        <taxon>Vertebrata</taxon>
        <taxon>Euteleostomi</taxon>
        <taxon>Archelosauria</taxon>
        <taxon>Testudinata</taxon>
        <taxon>Testudines</taxon>
        <taxon>Cryptodira</taxon>
        <taxon>Durocryptodira</taxon>
        <taxon>Americhelydia</taxon>
        <taxon>Chelydroidea</taxon>
        <taxon>Chelydridae</taxon>
        <taxon>Chelydra</taxon>
    </lineage>
</organism>
<dbReference type="InterPro" id="IPR019316">
    <property type="entry name" value="G8_domain"/>
</dbReference>
<dbReference type="Pfam" id="PF10162">
    <property type="entry name" value="G8"/>
    <property type="match status" value="1"/>
</dbReference>
<sequence>NLTVTDSNNKTTTVHYVSDTLSNPYGWMALLLDQETYTLTFGNPFISKQLQYSATFDNFVAGNYLLVEHGNLPSYVEVMVFCGTRLGQPLESLPSYGHNKGCDWFFNSKLGKLTYLVTGEDLVQVTLKEEERVPLPTPAPVSPPDIILKWSFPESWSGVKKGWGGYNHSIPAPGEDVIILPNRTILVDTTLPALRGLYVLGTLEFPVNSSNVLSATCIVVAGGELKVGTFQRPVER</sequence>
<dbReference type="PROSITE" id="PS51484">
    <property type="entry name" value="G8"/>
    <property type="match status" value="1"/>
</dbReference>
<comment type="caution">
    <text evidence="3">The sequence shown here is derived from an EMBL/GenBank/DDBJ whole genome shotgun (WGS) entry which is preliminary data.</text>
</comment>
<feature type="non-terminal residue" evidence="3">
    <location>
        <position position="236"/>
    </location>
</feature>
<proteinExistence type="predicted"/>
<name>A0A8T1T042_CHESE</name>
<evidence type="ECO:0000313" key="3">
    <source>
        <dbReference type="EMBL" id="KAG6934163.1"/>
    </source>
</evidence>
<keyword evidence="4" id="KW-1185">Reference proteome</keyword>
<dbReference type="SMART" id="SM01225">
    <property type="entry name" value="G8"/>
    <property type="match status" value="1"/>
</dbReference>
<keyword evidence="1" id="KW-0732">Signal</keyword>
<feature type="non-terminal residue" evidence="3">
    <location>
        <position position="1"/>
    </location>
</feature>
<dbReference type="AlphaFoldDB" id="A0A8T1T042"/>
<feature type="domain" description="G8" evidence="2">
    <location>
        <begin position="161"/>
        <end position="236"/>
    </location>
</feature>
<dbReference type="EMBL" id="JAHGAV010000061">
    <property type="protein sequence ID" value="KAG6934163.1"/>
    <property type="molecule type" value="Genomic_DNA"/>
</dbReference>